<feature type="compositionally biased region" description="Polar residues" evidence="13">
    <location>
        <begin position="408"/>
        <end position="418"/>
    </location>
</feature>
<feature type="compositionally biased region" description="Acidic residues" evidence="13">
    <location>
        <begin position="1019"/>
        <end position="1031"/>
    </location>
</feature>
<feature type="region of interest" description="Disordered" evidence="13">
    <location>
        <begin position="1007"/>
        <end position="1107"/>
    </location>
</feature>
<evidence type="ECO:0000256" key="1">
    <source>
        <dbReference type="ARBA" id="ARBA00004329"/>
    </source>
</evidence>
<dbReference type="GO" id="GO:0015031">
    <property type="term" value="P:protein transport"/>
    <property type="evidence" value="ECO:0007669"/>
    <property type="project" value="UniProtKB-KW"/>
</dbReference>
<dbReference type="GO" id="GO:0019786">
    <property type="term" value="F:protein-phosphatidylethanolamide deconjugating activity"/>
    <property type="evidence" value="ECO:0007669"/>
    <property type="project" value="InterPro"/>
</dbReference>
<organism evidence="15 16">
    <name type="scientific">Rhodotorula diobovata</name>
    <dbReference type="NCBI Taxonomy" id="5288"/>
    <lineage>
        <taxon>Eukaryota</taxon>
        <taxon>Fungi</taxon>
        <taxon>Dikarya</taxon>
        <taxon>Basidiomycota</taxon>
        <taxon>Pucciniomycotina</taxon>
        <taxon>Microbotryomycetes</taxon>
        <taxon>Sporidiobolales</taxon>
        <taxon>Sporidiobolaceae</taxon>
        <taxon>Rhodotorula</taxon>
    </lineage>
</organism>
<keyword evidence="8" id="KW-0788">Thiol protease</keyword>
<feature type="compositionally biased region" description="Low complexity" evidence="13">
    <location>
        <begin position="557"/>
        <end position="576"/>
    </location>
</feature>
<dbReference type="Proteomes" id="UP000311382">
    <property type="component" value="Unassembled WGS sequence"/>
</dbReference>
<accession>A0A5C5FS45</accession>
<evidence type="ECO:0000256" key="11">
    <source>
        <dbReference type="ARBA" id="ARBA00029362"/>
    </source>
</evidence>
<feature type="compositionally biased region" description="Low complexity" evidence="13">
    <location>
        <begin position="112"/>
        <end position="121"/>
    </location>
</feature>
<feature type="compositionally biased region" description="Low complexity" evidence="13">
    <location>
        <begin position="265"/>
        <end position="288"/>
    </location>
</feature>
<feature type="compositionally biased region" description="Polar residues" evidence="13">
    <location>
        <begin position="48"/>
        <end position="57"/>
    </location>
</feature>
<dbReference type="OrthoDB" id="2960936at2759"/>
<dbReference type="EMBL" id="SOZI01000122">
    <property type="protein sequence ID" value="TNY18784.1"/>
    <property type="molecule type" value="Genomic_DNA"/>
</dbReference>
<proteinExistence type="inferred from homology"/>
<dbReference type="InterPro" id="IPR038765">
    <property type="entry name" value="Papain-like_cys_pep_sf"/>
</dbReference>
<sequence length="1107" mass="113862">MASPKPIAGAADEGASLDEIRLVGSYESPARSPRPRSLERASPGGTLLSPSQQQQPNKLARWLSGSSNSPSSPTAQAVATDTAALPDSPTKTRKTRSRSIGSLNLLSRSLGPSASAATPPADLAPPAPTISISSSPSTHFSTSSPPTSTPSSASPMSSPELRARPMASAVPLRRGSGTSTSTASSAATNYSSTGASSSRRGFANLSLKPSRPKQGKRTTRPRSAGSSSLEAPAAGTTGPDDAEWARAELEEGDEEGRRISEAMQRAAASREGSRASSVASTSAASTGSLQGEGRLARGLRKTRSGLRLFSRAKEQAAADAAAEAQAGASARDGSAVYAQPSSGGSASLLDLSSSCGVTPTSSAFPSSSSARPSSSDGAPVVPLSPNSNVANRIGGWFSSMLHPGSGPGASTSSLSLPQEDSHALAPAQSPEKARSSAPPRAPSSPASSSSPLKKGSSASSNGGGGVARFGPLDRMLDRAVQYFLDSDSQADRCEDDIWLLGVRHPGWQPPPAAAEEREGGDEEDEGQRRGLSGLGRIGRGSPVKARKGPAPPPQPSFAPALSASTDPSSASSRSSSPAPPPPATTIHGWPASFYHDFYSRPALTYRSHFPLIPCDAPSSTSNGGVGGMLSNLGMSIGRGARAAVPASSGDKGEERGLSTDAGWGCMLRTGQSLLANALVKVHLGRDWRRPLSSTSGATTSMPTPSAGTYARLLSLFLDDPSPLSPFSVHRFALEGKRLGKDVGEWFGPSTAAGAIKSLVNAYEPAGLRVVSCMDGAVYESDVVAASSAADGTRWQKPVLVLINLRLGIDGVNPIYHEAVKAIFRFPQSAGIAGGRPSSSYYFVGAQANALFYIDPHHPRPAIPLVLPSDDTLMRAAQHTPFGSTQPPARDLEGFLLDAYNDSAWATYHCERVRKCALASLDPSMLLGFVIENERDWDDFRERVAQLSQSSAPIFSIAPSPPRWMRRATSSAQPSPSHPTAASASTAAAAPVADDSFSELDVDDAASGRADPLAAGAPDEASEGFSEPEEWELQSTDGSALGEEDDGEEAGEQGVTPAPGGGASAGALLGEEAVVVPSLAQGHDSVPAPPRKEAVGEGWLGVEAERSG</sequence>
<comment type="similarity">
    <text evidence="3">Belongs to the peptidase C54 family.</text>
</comment>
<feature type="compositionally biased region" description="Polar residues" evidence="13">
    <location>
        <begin position="98"/>
        <end position="107"/>
    </location>
</feature>
<feature type="compositionally biased region" description="Low complexity" evidence="13">
    <location>
        <begin position="64"/>
        <end position="73"/>
    </location>
</feature>
<dbReference type="STRING" id="5288.A0A5C5FS45"/>
<feature type="compositionally biased region" description="Low complexity" evidence="13">
    <location>
        <begin position="129"/>
        <end position="159"/>
    </location>
</feature>
<comment type="catalytic activity">
    <reaction evidence="11">
        <text>[protein]-C-terminal L-amino acid-glycyl-phosphatidylethanolamide + H2O = [protein]-C-terminal L-amino acid-glycine + a 1,2-diacyl-sn-glycero-3-phosphoethanolamine</text>
        <dbReference type="Rhea" id="RHEA:67548"/>
        <dbReference type="Rhea" id="RHEA-COMP:17323"/>
        <dbReference type="Rhea" id="RHEA-COMP:17324"/>
        <dbReference type="ChEBI" id="CHEBI:15377"/>
        <dbReference type="ChEBI" id="CHEBI:64612"/>
        <dbReference type="ChEBI" id="CHEBI:172940"/>
        <dbReference type="ChEBI" id="CHEBI:172941"/>
    </reaction>
    <physiologicalReaction direction="left-to-right" evidence="11">
        <dbReference type="Rhea" id="RHEA:67549"/>
    </physiologicalReaction>
</comment>
<evidence type="ECO:0000256" key="9">
    <source>
        <dbReference type="ARBA" id="ARBA00022927"/>
    </source>
</evidence>
<feature type="compositionally biased region" description="Basic residues" evidence="13">
    <location>
        <begin position="210"/>
        <end position="220"/>
    </location>
</feature>
<dbReference type="InterPro" id="IPR046792">
    <property type="entry name" value="Peptidase_C54_cat"/>
</dbReference>
<gene>
    <name evidence="15" type="ORF">DMC30DRAFT_448546</name>
</gene>
<comment type="subcellular location">
    <subcellularLocation>
        <location evidence="2">Cytoplasm</location>
    </subcellularLocation>
    <subcellularLocation>
        <location evidence="1">Preautophagosomal structure</location>
    </subcellularLocation>
</comment>
<evidence type="ECO:0000256" key="10">
    <source>
        <dbReference type="ARBA" id="ARBA00023006"/>
    </source>
</evidence>
<evidence type="ECO:0000256" key="2">
    <source>
        <dbReference type="ARBA" id="ARBA00004496"/>
    </source>
</evidence>
<feature type="compositionally biased region" description="Basic and acidic residues" evidence="13">
    <location>
        <begin position="243"/>
        <end position="260"/>
    </location>
</feature>
<dbReference type="PANTHER" id="PTHR22624:SF49">
    <property type="entry name" value="CYSTEINE PROTEASE"/>
    <property type="match status" value="1"/>
</dbReference>
<dbReference type="PANTHER" id="PTHR22624">
    <property type="entry name" value="CYSTEINE PROTEASE ATG4"/>
    <property type="match status" value="1"/>
</dbReference>
<feature type="region of interest" description="Disordered" evidence="13">
    <location>
        <begin position="953"/>
        <end position="994"/>
    </location>
</feature>
<dbReference type="GO" id="GO:0000423">
    <property type="term" value="P:mitophagy"/>
    <property type="evidence" value="ECO:0007669"/>
    <property type="project" value="TreeGrafter"/>
</dbReference>
<feature type="compositionally biased region" description="Low complexity" evidence="13">
    <location>
        <begin position="967"/>
        <end position="992"/>
    </location>
</feature>
<evidence type="ECO:0000259" key="14">
    <source>
        <dbReference type="Pfam" id="PF03416"/>
    </source>
</evidence>
<evidence type="ECO:0000256" key="6">
    <source>
        <dbReference type="ARBA" id="ARBA00022670"/>
    </source>
</evidence>
<evidence type="ECO:0000256" key="4">
    <source>
        <dbReference type="ARBA" id="ARBA00022448"/>
    </source>
</evidence>
<name>A0A5C5FS45_9BASI</name>
<evidence type="ECO:0000256" key="13">
    <source>
        <dbReference type="SAM" id="MobiDB-lite"/>
    </source>
</evidence>
<evidence type="ECO:0000256" key="8">
    <source>
        <dbReference type="ARBA" id="ARBA00022807"/>
    </source>
</evidence>
<keyword evidence="16" id="KW-1185">Reference proteome</keyword>
<comment type="caution">
    <text evidence="15">The sequence shown here is derived from an EMBL/GenBank/DDBJ whole genome shotgun (WGS) entry which is preliminary data.</text>
</comment>
<evidence type="ECO:0000313" key="16">
    <source>
        <dbReference type="Proteomes" id="UP000311382"/>
    </source>
</evidence>
<feature type="domain" description="Peptidase C54 catalytic" evidence="14">
    <location>
        <begin position="592"/>
        <end position="941"/>
    </location>
</feature>
<dbReference type="GO" id="GO:0035973">
    <property type="term" value="P:aggrephagy"/>
    <property type="evidence" value="ECO:0007669"/>
    <property type="project" value="TreeGrafter"/>
</dbReference>
<evidence type="ECO:0000256" key="5">
    <source>
        <dbReference type="ARBA" id="ARBA00022490"/>
    </source>
</evidence>
<feature type="region of interest" description="Disordered" evidence="13">
    <location>
        <begin position="502"/>
        <end position="584"/>
    </location>
</feature>
<evidence type="ECO:0000256" key="12">
    <source>
        <dbReference type="ARBA" id="ARBA00030240"/>
    </source>
</evidence>
<feature type="compositionally biased region" description="Low complexity" evidence="13">
    <location>
        <begin position="173"/>
        <end position="201"/>
    </location>
</feature>
<dbReference type="GO" id="GO:0004197">
    <property type="term" value="F:cysteine-type endopeptidase activity"/>
    <property type="evidence" value="ECO:0007669"/>
    <property type="project" value="TreeGrafter"/>
</dbReference>
<dbReference type="GO" id="GO:0000045">
    <property type="term" value="P:autophagosome assembly"/>
    <property type="evidence" value="ECO:0007669"/>
    <property type="project" value="TreeGrafter"/>
</dbReference>
<dbReference type="AlphaFoldDB" id="A0A5C5FS45"/>
<dbReference type="GO" id="GO:0016485">
    <property type="term" value="P:protein processing"/>
    <property type="evidence" value="ECO:0007669"/>
    <property type="project" value="TreeGrafter"/>
</dbReference>
<dbReference type="Pfam" id="PF03416">
    <property type="entry name" value="Peptidase_C54"/>
    <property type="match status" value="1"/>
</dbReference>
<protein>
    <recommendedName>
        <fullName evidence="12">Autophagy-related protein 4</fullName>
    </recommendedName>
</protein>
<feature type="compositionally biased region" description="Low complexity" evidence="13">
    <location>
        <begin position="341"/>
        <end position="375"/>
    </location>
</feature>
<dbReference type="GO" id="GO:0034727">
    <property type="term" value="P:piecemeal microautophagy of the nucleus"/>
    <property type="evidence" value="ECO:0007669"/>
    <property type="project" value="TreeGrafter"/>
</dbReference>
<feature type="compositionally biased region" description="Low complexity" evidence="13">
    <location>
        <begin position="317"/>
        <end position="333"/>
    </location>
</feature>
<dbReference type="GO" id="GO:0000407">
    <property type="term" value="C:phagophore assembly site"/>
    <property type="evidence" value="ECO:0007669"/>
    <property type="project" value="UniProtKB-SubCell"/>
</dbReference>
<keyword evidence="9" id="KW-0653">Protein transport</keyword>
<reference evidence="15 16" key="1">
    <citation type="submission" date="2019-03" db="EMBL/GenBank/DDBJ databases">
        <title>Rhodosporidium diobovatum UCD-FST 08-225 genome sequencing, assembly, and annotation.</title>
        <authorList>
            <person name="Fakankun I.U."/>
            <person name="Fristensky B."/>
            <person name="Levin D.B."/>
        </authorList>
    </citation>
    <scope>NUCLEOTIDE SEQUENCE [LARGE SCALE GENOMIC DNA]</scope>
    <source>
        <strain evidence="15 16">UCD-FST 08-225</strain>
    </source>
</reference>
<keyword evidence="10" id="KW-0072">Autophagy</keyword>
<keyword evidence="4" id="KW-0813">Transport</keyword>
<dbReference type="InterPro" id="IPR005078">
    <property type="entry name" value="Peptidase_C54"/>
</dbReference>
<evidence type="ECO:0000256" key="7">
    <source>
        <dbReference type="ARBA" id="ARBA00022801"/>
    </source>
</evidence>
<evidence type="ECO:0000313" key="15">
    <source>
        <dbReference type="EMBL" id="TNY18784.1"/>
    </source>
</evidence>
<evidence type="ECO:0000256" key="3">
    <source>
        <dbReference type="ARBA" id="ARBA00010958"/>
    </source>
</evidence>
<dbReference type="SUPFAM" id="SSF54001">
    <property type="entry name" value="Cysteine proteinases"/>
    <property type="match status" value="1"/>
</dbReference>
<feature type="region of interest" description="Disordered" evidence="13">
    <location>
        <begin position="1"/>
        <end position="470"/>
    </location>
</feature>
<feature type="compositionally biased region" description="Acidic residues" evidence="13">
    <location>
        <begin position="1041"/>
        <end position="1050"/>
    </location>
</feature>
<keyword evidence="5" id="KW-0963">Cytoplasm</keyword>
<keyword evidence="7" id="KW-0378">Hydrolase</keyword>
<keyword evidence="6 15" id="KW-0645">Protease</keyword>
<feature type="compositionally biased region" description="Low complexity" evidence="13">
    <location>
        <begin position="435"/>
        <end position="460"/>
    </location>
</feature>